<comment type="subcellular location">
    <subcellularLocation>
        <location evidence="1">Nucleus</location>
    </subcellularLocation>
</comment>
<comment type="caution">
    <text evidence="4">The sequence shown here is derived from an EMBL/GenBank/DDBJ whole genome shotgun (WGS) entry which is preliminary data.</text>
</comment>
<evidence type="ECO:0000259" key="3">
    <source>
        <dbReference type="PROSITE" id="PS50013"/>
    </source>
</evidence>
<protein>
    <recommendedName>
        <fullName evidence="3">Chromo domain-containing protein</fullName>
    </recommendedName>
</protein>
<keyword evidence="2" id="KW-0539">Nucleus</keyword>
<dbReference type="PANTHER" id="PTHR22812">
    <property type="entry name" value="CHROMOBOX PROTEIN"/>
    <property type="match status" value="1"/>
</dbReference>
<keyword evidence="5" id="KW-1185">Reference proteome</keyword>
<accession>A0A9P6LUP8</accession>
<dbReference type="EMBL" id="JAAAHY010002744">
    <property type="protein sequence ID" value="KAF9943976.1"/>
    <property type="molecule type" value="Genomic_DNA"/>
</dbReference>
<dbReference type="SUPFAM" id="SSF54160">
    <property type="entry name" value="Chromo domain-like"/>
    <property type="match status" value="1"/>
</dbReference>
<sequence length="151" mass="17578">MSRSDNGSYTLWDVTNQALARNYAPEQLKRVTQALDAPSAESYEVESIVGHDFSGEGVEYTVKWKGYDSSHNQRIPYRNFDSDILIRKYWKSLKQDNPHVIAKLAKKKEKEQKKALRQHKLQQKRIVQDVSNVHKEVSTFPSIINMKKKRS</sequence>
<proteinExistence type="predicted"/>
<dbReference type="GO" id="GO:0005634">
    <property type="term" value="C:nucleus"/>
    <property type="evidence" value="ECO:0007669"/>
    <property type="project" value="UniProtKB-SubCell"/>
</dbReference>
<dbReference type="SMART" id="SM00298">
    <property type="entry name" value="CHROMO"/>
    <property type="match status" value="1"/>
</dbReference>
<dbReference type="InterPro" id="IPR051219">
    <property type="entry name" value="Heterochromatin_chromo-domain"/>
</dbReference>
<evidence type="ECO:0000313" key="4">
    <source>
        <dbReference type="EMBL" id="KAF9943976.1"/>
    </source>
</evidence>
<dbReference type="AlphaFoldDB" id="A0A9P6LUP8"/>
<dbReference type="InterPro" id="IPR000953">
    <property type="entry name" value="Chromo/chromo_shadow_dom"/>
</dbReference>
<evidence type="ECO:0000313" key="5">
    <source>
        <dbReference type="Proteomes" id="UP000738359"/>
    </source>
</evidence>
<dbReference type="InterPro" id="IPR023780">
    <property type="entry name" value="Chromo_domain"/>
</dbReference>
<evidence type="ECO:0000256" key="2">
    <source>
        <dbReference type="ARBA" id="ARBA00023242"/>
    </source>
</evidence>
<dbReference type="Gene3D" id="2.40.50.40">
    <property type="match status" value="1"/>
</dbReference>
<dbReference type="InterPro" id="IPR016197">
    <property type="entry name" value="Chromo-like_dom_sf"/>
</dbReference>
<dbReference type="PROSITE" id="PS50013">
    <property type="entry name" value="CHROMO_2"/>
    <property type="match status" value="1"/>
</dbReference>
<reference evidence="4" key="1">
    <citation type="journal article" date="2020" name="Fungal Divers.">
        <title>Resolving the Mortierellaceae phylogeny through synthesis of multi-gene phylogenetics and phylogenomics.</title>
        <authorList>
            <person name="Vandepol N."/>
            <person name="Liber J."/>
            <person name="Desiro A."/>
            <person name="Na H."/>
            <person name="Kennedy M."/>
            <person name="Barry K."/>
            <person name="Grigoriev I.V."/>
            <person name="Miller A.N."/>
            <person name="O'Donnell K."/>
            <person name="Stajich J.E."/>
            <person name="Bonito G."/>
        </authorList>
    </citation>
    <scope>NUCLEOTIDE SEQUENCE</scope>
    <source>
        <strain evidence="4">CK1249</strain>
    </source>
</reference>
<organism evidence="4 5">
    <name type="scientific">Mortierella alpina</name>
    <name type="common">Oleaginous fungus</name>
    <name type="synonym">Mortierella renispora</name>
    <dbReference type="NCBI Taxonomy" id="64518"/>
    <lineage>
        <taxon>Eukaryota</taxon>
        <taxon>Fungi</taxon>
        <taxon>Fungi incertae sedis</taxon>
        <taxon>Mucoromycota</taxon>
        <taxon>Mortierellomycotina</taxon>
        <taxon>Mortierellomycetes</taxon>
        <taxon>Mortierellales</taxon>
        <taxon>Mortierellaceae</taxon>
        <taxon>Mortierella</taxon>
    </lineage>
</organism>
<dbReference type="OrthoDB" id="10267344at2759"/>
<gene>
    <name evidence="4" type="ORF">BGZ70_005193</name>
</gene>
<feature type="domain" description="Chromo" evidence="3">
    <location>
        <begin position="43"/>
        <end position="91"/>
    </location>
</feature>
<dbReference type="Pfam" id="PF00385">
    <property type="entry name" value="Chromo"/>
    <property type="match status" value="1"/>
</dbReference>
<evidence type="ECO:0000256" key="1">
    <source>
        <dbReference type="ARBA" id="ARBA00004123"/>
    </source>
</evidence>
<dbReference type="Proteomes" id="UP000738359">
    <property type="component" value="Unassembled WGS sequence"/>
</dbReference>
<name>A0A9P6LUP8_MORAP</name>